<dbReference type="RefSeq" id="WP_091648452.1">
    <property type="nucleotide sequence ID" value="NZ_FNHQ01000006.1"/>
</dbReference>
<accession>A0A1G9T3J2</accession>
<evidence type="ECO:0000313" key="2">
    <source>
        <dbReference type="Proteomes" id="UP000199309"/>
    </source>
</evidence>
<keyword evidence="2" id="KW-1185">Reference proteome</keyword>
<gene>
    <name evidence="1" type="ORF">SAMN05660299_00859</name>
</gene>
<dbReference type="Proteomes" id="UP000199309">
    <property type="component" value="Unassembled WGS sequence"/>
</dbReference>
<dbReference type="AlphaFoldDB" id="A0A1G9T3J2"/>
<organism evidence="1 2">
    <name type="scientific">Megasphaera paucivorans</name>
    <dbReference type="NCBI Taxonomy" id="349095"/>
    <lineage>
        <taxon>Bacteria</taxon>
        <taxon>Bacillati</taxon>
        <taxon>Bacillota</taxon>
        <taxon>Negativicutes</taxon>
        <taxon>Veillonellales</taxon>
        <taxon>Veillonellaceae</taxon>
        <taxon>Megasphaera</taxon>
    </lineage>
</organism>
<sequence>MTLSLFWSRYILELHEQHVRPIDEFYMYLIAREKWNWFLNKIPESEQVQILRGHNHGTDVWTCREWLNHMLEWIKENKPHNIYESVVDKIHIIEDKPIKELEKSAVRTISEEELEQLKQVGYFHGISHTRTLEHK</sequence>
<evidence type="ECO:0000313" key="1">
    <source>
        <dbReference type="EMBL" id="SDM42230.1"/>
    </source>
</evidence>
<name>A0A1G9T3J2_9FIRM</name>
<dbReference type="STRING" id="349095.SAMN05660299_00859"/>
<dbReference type="EMBL" id="FNHQ01000006">
    <property type="protein sequence ID" value="SDM42230.1"/>
    <property type="molecule type" value="Genomic_DNA"/>
</dbReference>
<protein>
    <submittedName>
        <fullName evidence="1">Uncharacterized protein</fullName>
    </submittedName>
</protein>
<proteinExistence type="predicted"/>
<dbReference type="OrthoDB" id="1622999at2"/>
<reference evidence="1 2" key="1">
    <citation type="submission" date="2016-10" db="EMBL/GenBank/DDBJ databases">
        <authorList>
            <person name="de Groot N.N."/>
        </authorList>
    </citation>
    <scope>NUCLEOTIDE SEQUENCE [LARGE SCALE GENOMIC DNA]</scope>
    <source>
        <strain evidence="1 2">DSM 16981</strain>
    </source>
</reference>